<evidence type="ECO:0000256" key="7">
    <source>
        <dbReference type="ARBA" id="ARBA00032166"/>
    </source>
</evidence>
<evidence type="ECO:0000256" key="1">
    <source>
        <dbReference type="ARBA" id="ARBA00012797"/>
    </source>
</evidence>
<proteinExistence type="predicted"/>
<dbReference type="EMBL" id="MBFT01000734">
    <property type="protein sequence ID" value="PVU87537.1"/>
    <property type="molecule type" value="Genomic_DNA"/>
</dbReference>
<keyword evidence="5" id="KW-0949">S-adenosyl-L-methionine</keyword>
<keyword evidence="3" id="KW-0489">Methyltransferase</keyword>
<reference evidence="10 11" key="1">
    <citation type="journal article" date="2018" name="MBio">
        <title>Comparative Genomics Reveals the Core Gene Toolbox for the Fungus-Insect Symbiosis.</title>
        <authorList>
            <person name="Wang Y."/>
            <person name="Stata M."/>
            <person name="Wang W."/>
            <person name="Stajich J.E."/>
            <person name="White M.M."/>
            <person name="Moncalvo J.M."/>
        </authorList>
    </citation>
    <scope>NUCLEOTIDE SEQUENCE [LARGE SCALE GENOMIC DNA]</scope>
    <source>
        <strain evidence="10 11">AUS-77-4</strain>
    </source>
</reference>
<evidence type="ECO:0000313" key="11">
    <source>
        <dbReference type="Proteomes" id="UP000245699"/>
    </source>
</evidence>
<sequence length="308" mass="35932">MSESGTNSETKEQVLKHFSRVNNVDEETLEKYSLEKLGKKLGEISKNARKKLIKDINWDKNKDARVEARKQKKKEASNLEPKKRKTELLEQQKNSGINIVLDMSYDELMVEHEITSIGSQVMRCYSANKNSLCPVNLYITKLEGKTKKRFDERISEHLNWKQEHIKFLDESSYYDYFVGKKFPSFETNNETDKNLEDESVCNPKDIVYLTADSDNVVNELDPKKVYIIGGIVDKNRYPKLTEKKAIEQGISTARLPIDQYLKMSTRKVLTVNHVFEILLEFISTKDWEKSFLKVIPQRKFKSDDDTKN</sequence>
<comment type="catalytic activity">
    <reaction evidence="8">
        <text>guanosine(9) in tRNA + S-adenosyl-L-methionine = N(1)-methylguanosine(9) in tRNA + S-adenosyl-L-homocysteine + H(+)</text>
        <dbReference type="Rhea" id="RHEA:43156"/>
        <dbReference type="Rhea" id="RHEA-COMP:10367"/>
        <dbReference type="Rhea" id="RHEA-COMP:10368"/>
        <dbReference type="ChEBI" id="CHEBI:15378"/>
        <dbReference type="ChEBI" id="CHEBI:57856"/>
        <dbReference type="ChEBI" id="CHEBI:59789"/>
        <dbReference type="ChEBI" id="CHEBI:73542"/>
        <dbReference type="ChEBI" id="CHEBI:74269"/>
        <dbReference type="EC" id="2.1.1.221"/>
    </reaction>
</comment>
<comment type="caution">
    <text evidence="10">The sequence shown here is derived from an EMBL/GenBank/DDBJ whole genome shotgun (WGS) entry which is preliminary data.</text>
</comment>
<name>A0A2T9Y5F5_9FUNG</name>
<evidence type="ECO:0000256" key="8">
    <source>
        <dbReference type="ARBA" id="ARBA00048434"/>
    </source>
</evidence>
<dbReference type="OrthoDB" id="278300at2759"/>
<evidence type="ECO:0000256" key="3">
    <source>
        <dbReference type="ARBA" id="ARBA00022603"/>
    </source>
</evidence>
<evidence type="ECO:0000256" key="6">
    <source>
        <dbReference type="ARBA" id="ARBA00031792"/>
    </source>
</evidence>
<organism evidence="10 11">
    <name type="scientific">Furculomyces boomerangus</name>
    <dbReference type="NCBI Taxonomy" id="61424"/>
    <lineage>
        <taxon>Eukaryota</taxon>
        <taxon>Fungi</taxon>
        <taxon>Fungi incertae sedis</taxon>
        <taxon>Zoopagomycota</taxon>
        <taxon>Kickxellomycotina</taxon>
        <taxon>Harpellomycetes</taxon>
        <taxon>Harpellales</taxon>
        <taxon>Harpellaceae</taxon>
        <taxon>Furculomyces</taxon>
    </lineage>
</organism>
<dbReference type="AlphaFoldDB" id="A0A2T9Y5F5"/>
<evidence type="ECO:0000259" key="9">
    <source>
        <dbReference type="PROSITE" id="PS51675"/>
    </source>
</evidence>
<keyword evidence="11" id="KW-1185">Reference proteome</keyword>
<dbReference type="PANTHER" id="PTHR13563:SF13">
    <property type="entry name" value="TRNA METHYLTRANSFERASE 10 HOMOLOG A"/>
    <property type="match status" value="1"/>
</dbReference>
<evidence type="ECO:0000256" key="5">
    <source>
        <dbReference type="ARBA" id="ARBA00022691"/>
    </source>
</evidence>
<protein>
    <recommendedName>
        <fullName evidence="2">tRNA (guanine(9)-N1)-methyltransferase</fullName>
        <ecNumber evidence="1">2.1.1.221</ecNumber>
    </recommendedName>
    <alternativeName>
        <fullName evidence="7">tRNA methyltransferase 10</fullName>
    </alternativeName>
    <alternativeName>
        <fullName evidence="6">tRNA(m1G9)-methyltransferase</fullName>
    </alternativeName>
</protein>
<accession>A0A2T9Y5F5</accession>
<dbReference type="Gene3D" id="3.40.1280.30">
    <property type="match status" value="1"/>
</dbReference>
<evidence type="ECO:0000256" key="4">
    <source>
        <dbReference type="ARBA" id="ARBA00022679"/>
    </source>
</evidence>
<dbReference type="PANTHER" id="PTHR13563">
    <property type="entry name" value="TRNA (GUANINE-9-) METHYLTRANSFERASE"/>
    <property type="match status" value="1"/>
</dbReference>
<dbReference type="GO" id="GO:0002939">
    <property type="term" value="P:tRNA N1-guanine methylation"/>
    <property type="evidence" value="ECO:0007669"/>
    <property type="project" value="TreeGrafter"/>
</dbReference>
<dbReference type="STRING" id="61424.A0A2T9Y5F5"/>
<dbReference type="PROSITE" id="PS51675">
    <property type="entry name" value="SAM_MT_TRM10"/>
    <property type="match status" value="1"/>
</dbReference>
<evidence type="ECO:0000256" key="2">
    <source>
        <dbReference type="ARBA" id="ARBA00020451"/>
    </source>
</evidence>
<dbReference type="EC" id="2.1.1.221" evidence="1"/>
<dbReference type="GO" id="GO:0052905">
    <property type="term" value="F:tRNA (guanosine(9)-N1)-methyltransferase activity"/>
    <property type="evidence" value="ECO:0007669"/>
    <property type="project" value="UniProtKB-EC"/>
</dbReference>
<dbReference type="GO" id="GO:0005634">
    <property type="term" value="C:nucleus"/>
    <property type="evidence" value="ECO:0007669"/>
    <property type="project" value="TreeGrafter"/>
</dbReference>
<feature type="domain" description="SAM-dependent MTase TRM10-type" evidence="9">
    <location>
        <begin position="84"/>
        <end position="302"/>
    </location>
</feature>
<gene>
    <name evidence="10" type="ORF">BB559_005996</name>
</gene>
<dbReference type="InterPro" id="IPR028564">
    <property type="entry name" value="MT_TRM10-typ"/>
</dbReference>
<keyword evidence="4" id="KW-0808">Transferase</keyword>
<dbReference type="InterPro" id="IPR038459">
    <property type="entry name" value="MT_TRM10-typ_sf"/>
</dbReference>
<dbReference type="InterPro" id="IPR007356">
    <property type="entry name" value="tRNA_m1G_MeTrfase_euk"/>
</dbReference>
<dbReference type="GO" id="GO:0000049">
    <property type="term" value="F:tRNA binding"/>
    <property type="evidence" value="ECO:0007669"/>
    <property type="project" value="TreeGrafter"/>
</dbReference>
<evidence type="ECO:0000313" key="10">
    <source>
        <dbReference type="EMBL" id="PVU87537.1"/>
    </source>
</evidence>
<dbReference type="Proteomes" id="UP000245699">
    <property type="component" value="Unassembled WGS sequence"/>
</dbReference>